<evidence type="ECO:0000313" key="2">
    <source>
        <dbReference type="Proteomes" id="UP001254759"/>
    </source>
</evidence>
<name>A0ABU1RP54_9GAMM</name>
<proteinExistence type="predicted"/>
<gene>
    <name evidence="1" type="ORF">J2W94_000821</name>
</gene>
<protein>
    <submittedName>
        <fullName evidence="1">Uncharacterized protein</fullName>
    </submittedName>
</protein>
<dbReference type="RefSeq" id="WP_310090456.1">
    <property type="nucleotide sequence ID" value="NZ_JAVDTT010000001.1"/>
</dbReference>
<dbReference type="EMBL" id="JAVDTT010000001">
    <property type="protein sequence ID" value="MDR6840557.1"/>
    <property type="molecule type" value="Genomic_DNA"/>
</dbReference>
<keyword evidence="2" id="KW-1185">Reference proteome</keyword>
<comment type="caution">
    <text evidence="1">The sequence shown here is derived from an EMBL/GenBank/DDBJ whole genome shotgun (WGS) entry which is preliminary data.</text>
</comment>
<dbReference type="Proteomes" id="UP001254759">
    <property type="component" value="Unassembled WGS sequence"/>
</dbReference>
<sequence>MFEKEPTVSVSEVKLNRDYPFMYENFVILTQSDAYLFLEKNGDTTQALHFDSARCRYGGSNDEARGGHPLAKYGLGLYGLYVVENSPWIHEMMVANRVHPRHSDSSFSRDKHYIACFKDVMFESVCREVREVTLTRKEIEVLVSRELLSLES</sequence>
<reference evidence="1 2" key="1">
    <citation type="submission" date="2023-07" db="EMBL/GenBank/DDBJ databases">
        <title>Sorghum-associated microbial communities from plants grown in Nebraska, USA.</title>
        <authorList>
            <person name="Schachtman D."/>
        </authorList>
    </citation>
    <scope>NUCLEOTIDE SEQUENCE [LARGE SCALE GENOMIC DNA]</scope>
    <source>
        <strain evidence="1 2">BE107</strain>
    </source>
</reference>
<evidence type="ECO:0000313" key="1">
    <source>
        <dbReference type="EMBL" id="MDR6840557.1"/>
    </source>
</evidence>
<accession>A0ABU1RP54</accession>
<organism evidence="1 2">
    <name type="scientific">Pseudoxanthomonas sacheonensis</name>
    <dbReference type="NCBI Taxonomy" id="443615"/>
    <lineage>
        <taxon>Bacteria</taxon>
        <taxon>Pseudomonadati</taxon>
        <taxon>Pseudomonadota</taxon>
        <taxon>Gammaproteobacteria</taxon>
        <taxon>Lysobacterales</taxon>
        <taxon>Lysobacteraceae</taxon>
        <taxon>Pseudoxanthomonas</taxon>
    </lineage>
</organism>